<protein>
    <recommendedName>
        <fullName evidence="9">Phosphomethylpyrimidine synthase</fullName>
        <ecNumber evidence="9">4.1.99.17</ecNumber>
    </recommendedName>
</protein>
<dbReference type="GO" id="GO:0070284">
    <property type="term" value="F:phosphomethylpyrimidine synthase activity"/>
    <property type="evidence" value="ECO:0007669"/>
    <property type="project" value="UniProtKB-EC"/>
</dbReference>
<dbReference type="Proteomes" id="UP000293296">
    <property type="component" value="Chromosome"/>
</dbReference>
<dbReference type="GO" id="GO:0046872">
    <property type="term" value="F:metal ion binding"/>
    <property type="evidence" value="ECO:0007669"/>
    <property type="project" value="UniProtKB-KW"/>
</dbReference>
<dbReference type="NCBIfam" id="NF009895">
    <property type="entry name" value="PRK13352.1"/>
    <property type="match status" value="1"/>
</dbReference>
<dbReference type="GO" id="GO:0051539">
    <property type="term" value="F:4 iron, 4 sulfur cluster binding"/>
    <property type="evidence" value="ECO:0007669"/>
    <property type="project" value="UniProtKB-KW"/>
</dbReference>
<dbReference type="SFLD" id="SFLDF00407">
    <property type="entry name" value="phosphomethylpyrimidine_syntha"/>
    <property type="match status" value="1"/>
</dbReference>
<keyword evidence="3" id="KW-0949">S-adenosyl-L-methionine</keyword>
<organism evidence="11 12">
    <name type="scientific">Solidesulfovibrio carbinolicus</name>
    <dbReference type="NCBI Taxonomy" id="296842"/>
    <lineage>
        <taxon>Bacteria</taxon>
        <taxon>Pseudomonadati</taxon>
        <taxon>Thermodesulfobacteriota</taxon>
        <taxon>Desulfovibrionia</taxon>
        <taxon>Desulfovibrionales</taxon>
        <taxon>Desulfovibrionaceae</taxon>
        <taxon>Solidesulfovibrio</taxon>
    </lineage>
</organism>
<dbReference type="InterPro" id="IPR038521">
    <property type="entry name" value="ThiC/Bza_core_dom"/>
</dbReference>
<dbReference type="InterPro" id="IPR002817">
    <property type="entry name" value="ThiC/BzaA/B"/>
</dbReference>
<evidence type="ECO:0000256" key="1">
    <source>
        <dbReference type="ARBA" id="ARBA00001966"/>
    </source>
</evidence>
<name>A0A4P6HJ78_9BACT</name>
<feature type="signal peptide" evidence="10">
    <location>
        <begin position="1"/>
        <end position="23"/>
    </location>
</feature>
<dbReference type="EMBL" id="CP026538">
    <property type="protein sequence ID" value="QAZ66905.1"/>
    <property type="molecule type" value="Genomic_DNA"/>
</dbReference>
<accession>A0A4P6HJ78</accession>
<keyword evidence="12" id="KW-1185">Reference proteome</keyword>
<evidence type="ECO:0000313" key="11">
    <source>
        <dbReference type="EMBL" id="QAZ66905.1"/>
    </source>
</evidence>
<dbReference type="SFLD" id="SFLDS00113">
    <property type="entry name" value="Radical_SAM_Phosphomethylpyrim"/>
    <property type="match status" value="1"/>
</dbReference>
<keyword evidence="8" id="KW-0456">Lyase</keyword>
<evidence type="ECO:0000256" key="4">
    <source>
        <dbReference type="ARBA" id="ARBA00022723"/>
    </source>
</evidence>
<dbReference type="GO" id="GO:0009228">
    <property type="term" value="P:thiamine biosynthetic process"/>
    <property type="evidence" value="ECO:0007669"/>
    <property type="project" value="UniProtKB-UniRule"/>
</dbReference>
<dbReference type="PANTHER" id="PTHR30557">
    <property type="entry name" value="THIAMINE BIOSYNTHESIS PROTEIN THIC"/>
    <property type="match status" value="1"/>
</dbReference>
<dbReference type="AlphaFoldDB" id="A0A4P6HJ78"/>
<feature type="chain" id="PRO_5020763547" description="Phosphomethylpyrimidine synthase" evidence="10">
    <location>
        <begin position="24"/>
        <end position="437"/>
    </location>
</feature>
<comment type="cofactor">
    <cofactor evidence="1">
        <name>[4Fe-4S] cluster</name>
        <dbReference type="ChEBI" id="CHEBI:49883"/>
    </cofactor>
</comment>
<dbReference type="KEGG" id="dcb:C3Y92_06490"/>
<dbReference type="NCBIfam" id="TIGR00190">
    <property type="entry name" value="thiC"/>
    <property type="match status" value="1"/>
</dbReference>
<dbReference type="GO" id="GO:0005829">
    <property type="term" value="C:cytosol"/>
    <property type="evidence" value="ECO:0007669"/>
    <property type="project" value="TreeGrafter"/>
</dbReference>
<dbReference type="OrthoDB" id="9805897at2"/>
<evidence type="ECO:0000256" key="10">
    <source>
        <dbReference type="SAM" id="SignalP"/>
    </source>
</evidence>
<evidence type="ECO:0000256" key="6">
    <source>
        <dbReference type="ARBA" id="ARBA00023004"/>
    </source>
</evidence>
<dbReference type="PANTHER" id="PTHR30557:SF1">
    <property type="entry name" value="PHOSPHOMETHYLPYRIMIDINE SYNTHASE, CHLOROPLASTIC"/>
    <property type="match status" value="1"/>
</dbReference>
<dbReference type="Pfam" id="PF01964">
    <property type="entry name" value="ThiC_Rad_SAM"/>
    <property type="match status" value="1"/>
</dbReference>
<keyword evidence="4" id="KW-0479">Metal-binding</keyword>
<evidence type="ECO:0000256" key="3">
    <source>
        <dbReference type="ARBA" id="ARBA00022691"/>
    </source>
</evidence>
<keyword evidence="5" id="KW-0862">Zinc</keyword>
<keyword evidence="2" id="KW-0004">4Fe-4S</keyword>
<dbReference type="SFLD" id="SFLDG01114">
    <property type="entry name" value="phosphomethylpyrimidine_syntha"/>
    <property type="match status" value="1"/>
</dbReference>
<evidence type="ECO:0000313" key="12">
    <source>
        <dbReference type="Proteomes" id="UP000293296"/>
    </source>
</evidence>
<dbReference type="RefSeq" id="WP_129350889.1">
    <property type="nucleotide sequence ID" value="NZ_CP026538.1"/>
</dbReference>
<proteinExistence type="predicted"/>
<dbReference type="Gene3D" id="6.10.250.620">
    <property type="match status" value="1"/>
</dbReference>
<gene>
    <name evidence="11" type="ORF">C3Y92_06490</name>
</gene>
<reference evidence="11 12" key="1">
    <citation type="submission" date="2018-02" db="EMBL/GenBank/DDBJ databases">
        <title>Genome sequence of Desulfovibrio carbinolicus DSM 3852.</title>
        <authorList>
            <person name="Wilbanks E."/>
            <person name="Skennerton C.T."/>
            <person name="Orphan V.J."/>
        </authorList>
    </citation>
    <scope>NUCLEOTIDE SEQUENCE [LARGE SCALE GENOMIC DNA]</scope>
    <source>
        <strain evidence="11 12">DSM 3852</strain>
    </source>
</reference>
<evidence type="ECO:0000256" key="9">
    <source>
        <dbReference type="NCBIfam" id="TIGR00190"/>
    </source>
</evidence>
<dbReference type="EC" id="4.1.99.17" evidence="9"/>
<keyword evidence="7" id="KW-0411">Iron-sulfur</keyword>
<dbReference type="Gene3D" id="3.20.20.540">
    <property type="entry name" value="Radical SAM ThiC family, central domain"/>
    <property type="match status" value="1"/>
</dbReference>
<keyword evidence="10" id="KW-0732">Signal</keyword>
<evidence type="ECO:0000256" key="8">
    <source>
        <dbReference type="ARBA" id="ARBA00023239"/>
    </source>
</evidence>
<keyword evidence="6" id="KW-0408">Iron</keyword>
<sequence length="437" mass="46091">MSIFSKNAALAAIFRANASQLAAAEGLTPETIEAGVAAGTMVILANPAHKDVTPTIIGQPAKVKVNANIGTSMFVTDLSMEMEKVRLCKTAGAHALMDLSTAGDLHAIRGDILAATDLPLGTVPLYGVAQRHIAKGGDPSDFTVAEILAEIARQAEQGVDFMTLHCGITRRGVELASEGGRVTGIVSRGGSILGRWMRRHGEENPFLTHYDDILDICLAHNVTISLGDGLRPGCGADAGDGAQWEEVINLGRLAARAMERGVQTMIEGPGHVPLHLVQGQIQGIKRLTHGAPLYVLGPLTTDCAPGYDHIAGAIGGALAAYFGADFLCYLTPAEHLTLPNVEDVRAGIKASLIAAQSAETALGRPHAAGRDLAMSQARADLDWEAMTELSLDPDMVRARRAKHSQEKECAMCGAMCAMRMMSVESFECPTTGEAKTK</sequence>
<evidence type="ECO:0000256" key="7">
    <source>
        <dbReference type="ARBA" id="ARBA00023014"/>
    </source>
</evidence>
<evidence type="ECO:0000256" key="5">
    <source>
        <dbReference type="ARBA" id="ARBA00022833"/>
    </source>
</evidence>
<evidence type="ECO:0000256" key="2">
    <source>
        <dbReference type="ARBA" id="ARBA00022485"/>
    </source>
</evidence>